<dbReference type="PANTHER" id="PTHR31374:SF28">
    <property type="entry name" value="SAUR-LIKE AUXIN-RESPONSIVE PROTEIN FAMILY"/>
    <property type="match status" value="1"/>
</dbReference>
<feature type="region of interest" description="Disordered" evidence="4">
    <location>
        <begin position="153"/>
        <end position="173"/>
    </location>
</feature>
<comment type="similarity">
    <text evidence="1">Belongs to the ARG7 family.</text>
</comment>
<proteinExistence type="inferred from homology"/>
<protein>
    <submittedName>
        <fullName evidence="5">GATA protein</fullName>
    </submittedName>
</protein>
<sequence length="233" mass="26301">MERIQNTNVLLREFEQMFWPSTPSGSFAIYVREEEQRFVVPTSYLSHPLFKMLLEKSYNEYGFEQRDKLIVLCSVATFREAVNAVECCRLDLNQLQNSTRLLPGSGSRIDRLFPFDDQGKVWWNELQSNQGSTQINNPLICNPQQACQCHLGSSSTSQPENVEPNRPVIDESNKQHKGISLDDYLGCSSFHGIGPTIAVFDTIEDGYLDCACVSGATAFKGTNARTDRVNYNP</sequence>
<evidence type="ECO:0000256" key="1">
    <source>
        <dbReference type="ARBA" id="ARBA00006974"/>
    </source>
</evidence>
<accession>A0A6A2XKS4</accession>
<name>A0A6A2XKS4_HIBSY</name>
<dbReference type="Proteomes" id="UP000436088">
    <property type="component" value="Unassembled WGS sequence"/>
</dbReference>
<evidence type="ECO:0000256" key="2">
    <source>
        <dbReference type="ARBA" id="ARBA00022473"/>
    </source>
</evidence>
<dbReference type="PANTHER" id="PTHR31374">
    <property type="entry name" value="AUXIN-INDUCED PROTEIN-LIKE-RELATED"/>
    <property type="match status" value="1"/>
</dbReference>
<keyword evidence="2" id="KW-0217">Developmental protein</keyword>
<keyword evidence="3" id="KW-0341">Growth regulation</keyword>
<gene>
    <name evidence="5" type="ORF">F3Y22_tig00111575pilonHSYRG00054</name>
</gene>
<comment type="caution">
    <text evidence="5">The sequence shown here is derived from an EMBL/GenBank/DDBJ whole genome shotgun (WGS) entry which is preliminary data.</text>
</comment>
<dbReference type="InterPro" id="IPR003676">
    <property type="entry name" value="SAUR_fam"/>
</dbReference>
<dbReference type="EMBL" id="VEPZ02001374">
    <property type="protein sequence ID" value="KAE8676891.1"/>
    <property type="molecule type" value="Genomic_DNA"/>
</dbReference>
<keyword evidence="6" id="KW-1185">Reference proteome</keyword>
<reference evidence="5" key="1">
    <citation type="submission" date="2019-09" db="EMBL/GenBank/DDBJ databases">
        <title>Draft genome information of white flower Hibiscus syriacus.</title>
        <authorList>
            <person name="Kim Y.-M."/>
        </authorList>
    </citation>
    <scope>NUCLEOTIDE SEQUENCE [LARGE SCALE GENOMIC DNA]</scope>
    <source>
        <strain evidence="5">YM2019G1</strain>
    </source>
</reference>
<organism evidence="5 6">
    <name type="scientific">Hibiscus syriacus</name>
    <name type="common">Rose of Sharon</name>
    <dbReference type="NCBI Taxonomy" id="106335"/>
    <lineage>
        <taxon>Eukaryota</taxon>
        <taxon>Viridiplantae</taxon>
        <taxon>Streptophyta</taxon>
        <taxon>Embryophyta</taxon>
        <taxon>Tracheophyta</taxon>
        <taxon>Spermatophyta</taxon>
        <taxon>Magnoliopsida</taxon>
        <taxon>eudicotyledons</taxon>
        <taxon>Gunneridae</taxon>
        <taxon>Pentapetalae</taxon>
        <taxon>rosids</taxon>
        <taxon>malvids</taxon>
        <taxon>Malvales</taxon>
        <taxon>Malvaceae</taxon>
        <taxon>Malvoideae</taxon>
        <taxon>Hibiscus</taxon>
    </lineage>
</organism>
<evidence type="ECO:0000313" key="6">
    <source>
        <dbReference type="Proteomes" id="UP000436088"/>
    </source>
</evidence>
<dbReference type="Pfam" id="PF02519">
    <property type="entry name" value="Auxin_inducible"/>
    <property type="match status" value="1"/>
</dbReference>
<evidence type="ECO:0000256" key="4">
    <source>
        <dbReference type="SAM" id="MobiDB-lite"/>
    </source>
</evidence>
<evidence type="ECO:0000256" key="3">
    <source>
        <dbReference type="ARBA" id="ARBA00022604"/>
    </source>
</evidence>
<dbReference type="AlphaFoldDB" id="A0A6A2XKS4"/>
<evidence type="ECO:0000313" key="5">
    <source>
        <dbReference type="EMBL" id="KAE8676891.1"/>
    </source>
</evidence>
<dbReference type="GO" id="GO:0009733">
    <property type="term" value="P:response to auxin"/>
    <property type="evidence" value="ECO:0007669"/>
    <property type="project" value="InterPro"/>
</dbReference>